<sequence length="884" mass="99993">MKKTLSLFFCLFVFSQLFGVFYDIDAVFEPEALSISGTVTVDTDGIETRFLLLPNLSSEDNPFIHSLFEQGKNKMEILGVYNPAGEPLNYKLETYPATLVGAEELRRNSLLKVFTKEKRIIISFKTVFTESFQPEEAMLDGFFLWRFGWYPLLVEDVTGFALLPHSWDLKLSLPKGWTAVTGGEYIEEGRWKSNGDYFSCPIAFVNSEDYTSMTVDGNGFTVEVYYRKGQLGTASTIALNAIRVLQHHIPLLGDLKYSTIRILQDPYPGLYGITADGLVVLGDGFFTTANLWADGLLDPVAFYVVAHELTHLWFGIGAGVDFLKSNFLSEGMTDYVAHRTMFDLCERDDYLNWDAPDFMLILLSELGVPDTFSEADQLSFLDMKRAGVKAKIAAAVDEIPLNYQSYVYYQKAKRAFFMLEDYLGKEKLLEILKDYYEKFSGKTVYSEQFLSYFSNYVDREILEDLFLNPENFDPKVYPVSDGIRVDLQDRKVPVEILVETNNGSESFITTESTTIKVGNLKAVHVDPHMHTFDIERHNNHWPPILKMPGEKEPSNLDAYEFKTDSSIMFQSDGLEVSSNFIFTMFPYVKVGLTADSIYLYDGSIDNRYGAFLQFSPNNYVALALSYDELNGFGGELRLALPEKLNIGASAPLLSPRHNLVVQGGYVDSDSHYIDVLYDFNNVIKNGFEVSSEYFAAVLSGDFIDILGIYGGYVPEVDWTFTPILSVIYLKELNENDFIDPFYDLVTMEATSNEEDPLFSLVGGTDEFLELSLGVSVDLFSTRRMNFLNLFSIGGVGISLEADYRRFEEYRTIGLHASFVPLLYIVADTPVRIPITFSILYEPSEDISTLAFKIGISPGNSIFYGQVIGWLASPLMIQYDKMMKY</sequence>
<dbReference type="Proteomes" id="UP000002382">
    <property type="component" value="Chromosome"/>
</dbReference>
<reference evidence="2 3" key="1">
    <citation type="submission" date="2009-06" db="EMBL/GenBank/DDBJ databases">
        <title>Complete sequence of Thermotogales bacterium TBF 19.5.1.</title>
        <authorList>
            <consortium name="US DOE Joint Genome Institute"/>
            <person name="Lucas S."/>
            <person name="Copeland A."/>
            <person name="Lapidus A."/>
            <person name="Glavina del Rio T."/>
            <person name="Tice H."/>
            <person name="Bruce D."/>
            <person name="Goodwin L."/>
            <person name="Pitluck S."/>
            <person name="Chertkov O."/>
            <person name="Brettin T."/>
            <person name="Detter J.C."/>
            <person name="Han C."/>
            <person name="Schmutz J."/>
            <person name="Larimer F."/>
            <person name="Land M."/>
            <person name="Hauser L."/>
            <person name="Kyrpides N."/>
            <person name="Ovchinnikova G."/>
            <person name="Noll K."/>
        </authorList>
    </citation>
    <scope>NUCLEOTIDE SEQUENCE [LARGE SCALE GENOMIC DNA]</scope>
    <source>
        <strain evidence="3">ATCC BAA-1733 / DSM 21960 / TBF 19.5.1</strain>
    </source>
</reference>
<accession>C5CDP2</accession>
<evidence type="ECO:0000313" key="2">
    <source>
        <dbReference type="EMBL" id="ACR80054.1"/>
    </source>
</evidence>
<dbReference type="eggNOG" id="COG0308">
    <property type="taxonomic scope" value="Bacteria"/>
</dbReference>
<feature type="domain" description="Peptidase M1 membrane alanine aminopeptidase" evidence="1">
    <location>
        <begin position="303"/>
        <end position="461"/>
    </location>
</feature>
<dbReference type="RefSeq" id="WP_015868703.1">
    <property type="nucleotide sequence ID" value="NC_012785.1"/>
</dbReference>
<dbReference type="InterPro" id="IPR014782">
    <property type="entry name" value="Peptidase_M1_dom"/>
</dbReference>
<dbReference type="AlphaFoldDB" id="C5CDP2"/>
<proteinExistence type="predicted"/>
<dbReference type="OrthoDB" id="100605at2"/>
<dbReference type="SUPFAM" id="SSF55486">
    <property type="entry name" value="Metalloproteases ('zincins'), catalytic domain"/>
    <property type="match status" value="1"/>
</dbReference>
<dbReference type="EMBL" id="CP001634">
    <property type="protein sequence ID" value="ACR80054.1"/>
    <property type="molecule type" value="Genomic_DNA"/>
</dbReference>
<dbReference type="HOGENOM" id="CLU_325916_0_0_0"/>
<protein>
    <recommendedName>
        <fullName evidence="1">Peptidase M1 membrane alanine aminopeptidase domain-containing protein</fullName>
    </recommendedName>
</protein>
<name>C5CDP2_KOSOT</name>
<organism evidence="2 3">
    <name type="scientific">Kosmotoga olearia (strain ATCC BAA-1733 / DSM 21960 / TBF 19.5.1)</name>
    <dbReference type="NCBI Taxonomy" id="521045"/>
    <lineage>
        <taxon>Bacteria</taxon>
        <taxon>Thermotogati</taxon>
        <taxon>Thermotogota</taxon>
        <taxon>Thermotogae</taxon>
        <taxon>Kosmotogales</taxon>
        <taxon>Kosmotogaceae</taxon>
        <taxon>Kosmotoga</taxon>
    </lineage>
</organism>
<dbReference type="KEGG" id="kol:Kole_1360"/>
<dbReference type="InterPro" id="IPR027268">
    <property type="entry name" value="Peptidase_M4/M1_CTD_sf"/>
</dbReference>
<gene>
    <name evidence="2" type="ordered locus">Kole_1360</name>
</gene>
<dbReference type="Pfam" id="PF01433">
    <property type="entry name" value="Peptidase_M1"/>
    <property type="match status" value="1"/>
</dbReference>
<dbReference type="Gene3D" id="1.10.390.10">
    <property type="entry name" value="Neutral Protease Domain 2"/>
    <property type="match status" value="1"/>
</dbReference>
<keyword evidence="3" id="KW-1185">Reference proteome</keyword>
<reference evidence="2 3" key="2">
    <citation type="journal article" date="2011" name="J. Bacteriol.">
        <title>Genome Sequence of Kosmotoga olearia Strain TBF 19.5.1, a Thermophilic Bacterium with a Wide Growth Temperature Range, Isolated from the Troll B Oil Platform in the North Sea.</title>
        <authorList>
            <person name="Swithers K.S."/>
            <person name="Dipippo J.L."/>
            <person name="Bruce D.C."/>
            <person name="Detter C."/>
            <person name="Tapia R."/>
            <person name="Han S."/>
            <person name="Goodwin L.A."/>
            <person name="Han J."/>
            <person name="Woyke T."/>
            <person name="Pitluck S."/>
            <person name="Pennacchio L."/>
            <person name="Nolan M."/>
            <person name="Mikhailova N."/>
            <person name="Land M.L."/>
            <person name="Nesbo C.L."/>
            <person name="Gogarten J.P."/>
            <person name="Noll K.M."/>
        </authorList>
    </citation>
    <scope>NUCLEOTIDE SEQUENCE [LARGE SCALE GENOMIC DNA]</scope>
    <source>
        <strain evidence="3">ATCC BAA-1733 / DSM 21960 / TBF 19.5.1</strain>
    </source>
</reference>
<dbReference type="GO" id="GO:0008237">
    <property type="term" value="F:metallopeptidase activity"/>
    <property type="evidence" value="ECO:0007669"/>
    <property type="project" value="InterPro"/>
</dbReference>
<dbReference type="GO" id="GO:0008270">
    <property type="term" value="F:zinc ion binding"/>
    <property type="evidence" value="ECO:0007669"/>
    <property type="project" value="InterPro"/>
</dbReference>
<evidence type="ECO:0000313" key="3">
    <source>
        <dbReference type="Proteomes" id="UP000002382"/>
    </source>
</evidence>
<evidence type="ECO:0000259" key="1">
    <source>
        <dbReference type="Pfam" id="PF01433"/>
    </source>
</evidence>
<dbReference type="STRING" id="521045.Kole_1360"/>